<organism evidence="1 2">
    <name type="scientific">Armillaria luteobubalina</name>
    <dbReference type="NCBI Taxonomy" id="153913"/>
    <lineage>
        <taxon>Eukaryota</taxon>
        <taxon>Fungi</taxon>
        <taxon>Dikarya</taxon>
        <taxon>Basidiomycota</taxon>
        <taxon>Agaricomycotina</taxon>
        <taxon>Agaricomycetes</taxon>
        <taxon>Agaricomycetidae</taxon>
        <taxon>Agaricales</taxon>
        <taxon>Marasmiineae</taxon>
        <taxon>Physalacriaceae</taxon>
        <taxon>Armillaria</taxon>
    </lineage>
</organism>
<keyword evidence="2" id="KW-1185">Reference proteome</keyword>
<protein>
    <submittedName>
        <fullName evidence="1">Uncharacterized protein</fullName>
    </submittedName>
</protein>
<dbReference type="Proteomes" id="UP001175228">
    <property type="component" value="Unassembled WGS sequence"/>
</dbReference>
<reference evidence="1" key="1">
    <citation type="submission" date="2023-06" db="EMBL/GenBank/DDBJ databases">
        <authorList>
            <consortium name="Lawrence Berkeley National Laboratory"/>
            <person name="Ahrendt S."/>
            <person name="Sahu N."/>
            <person name="Indic B."/>
            <person name="Wong-Bajracharya J."/>
            <person name="Merenyi Z."/>
            <person name="Ke H.-M."/>
            <person name="Monk M."/>
            <person name="Kocsube S."/>
            <person name="Drula E."/>
            <person name="Lipzen A."/>
            <person name="Balint B."/>
            <person name="Henrissat B."/>
            <person name="Andreopoulos B."/>
            <person name="Martin F.M."/>
            <person name="Harder C.B."/>
            <person name="Rigling D."/>
            <person name="Ford K.L."/>
            <person name="Foster G.D."/>
            <person name="Pangilinan J."/>
            <person name="Papanicolaou A."/>
            <person name="Barry K."/>
            <person name="LaButti K."/>
            <person name="Viragh M."/>
            <person name="Koriabine M."/>
            <person name="Yan M."/>
            <person name="Riley R."/>
            <person name="Champramary S."/>
            <person name="Plett K.L."/>
            <person name="Tsai I.J."/>
            <person name="Slot J."/>
            <person name="Sipos G."/>
            <person name="Plett J."/>
            <person name="Nagy L.G."/>
            <person name="Grigoriev I.V."/>
        </authorList>
    </citation>
    <scope>NUCLEOTIDE SEQUENCE</scope>
    <source>
        <strain evidence="1">HWK02</strain>
    </source>
</reference>
<evidence type="ECO:0000313" key="2">
    <source>
        <dbReference type="Proteomes" id="UP001175228"/>
    </source>
</evidence>
<accession>A0AA39PCX2</accession>
<dbReference type="AlphaFoldDB" id="A0AA39PCX2"/>
<proteinExistence type="predicted"/>
<evidence type="ECO:0000313" key="1">
    <source>
        <dbReference type="EMBL" id="KAK0481953.1"/>
    </source>
</evidence>
<sequence length="166" mass="18795">MNARESTNPMSSVAGLVYLLCSQYIPAIIYHADQSEEHAWTELVSATQDWFRAGLLFLYQNWEQEQILASIHYGRRFIGRMGMGMGTTEFISTRAEDILRRGKLDVNVDSTIEHAFDIVAHRGFSISDGVYALRSIVLLRKGLSRLLEKRKGPGKDAVSRMANEQE</sequence>
<dbReference type="EMBL" id="JAUEPU010000071">
    <property type="protein sequence ID" value="KAK0481953.1"/>
    <property type="molecule type" value="Genomic_DNA"/>
</dbReference>
<comment type="caution">
    <text evidence="1">The sequence shown here is derived from an EMBL/GenBank/DDBJ whole genome shotgun (WGS) entry which is preliminary data.</text>
</comment>
<gene>
    <name evidence="1" type="ORF">EDD18DRAFT_1112951</name>
</gene>
<name>A0AA39PCX2_9AGAR</name>